<feature type="domain" description="HSF-type DNA-binding" evidence="7">
    <location>
        <begin position="31"/>
        <end position="137"/>
    </location>
</feature>
<dbReference type="OrthoDB" id="60033at2759"/>
<sequence length="666" mass="70801">MTMAATTDQQISLTVVPRGSSSHLSRPARQLVPAFLQKLYEMVNDPADQDLIRWSDTGDSFFGSSTKNDSQTKSSGAGSSTNDSAPSSANSTCTVFTRSPISNKAFCVPSPTPEFWNFEHPHFLRGQPDLLCLIQRKKPPATPGDDVHTTPPANKDAPGNVAVGPLSTNQLLDINSIVNGIQVIKRHQAAISADLNELKSSNQLLWQEAMIARERHKKHQDTINRILKFLAGVFGHADNQMRKDEDTPHAVVTRQPQRLMIADGRSGQQADTNEVAEEGSRSSMESARSTNSTDLFGSLDTPSAQPSESFTSPRAPATTTPSPSQPNNDSIVQTALTSVLNSPTQMHKLLAALAAQSISPDVFPSAAQPHPQQHLIAPPPYNSNSQQYAPSTSPGPGNIHPNVNTSPRLPSTFDYTENNALSPFTLPLLEGPSEPDPFALQQQDDRLQKSYKTTAEITNDVDELQTNIQSLIQSLGIDPTTLDISPAETATGGGGTSIPVGDMDIFPPVNLSTGQDFDFDSFLMDMPRANEEDGDLDKLAEKLDPSTKVPDPSKIGCASSQQLHAFLDEVASQDGSEGAGAGVPELHGSQAFKVPSGAASGGPGAVTGIGASIGAGSGARGRKRKSDVMLDGTHTQTPQEAQGATPMSMGTFTTSSTTGNKSKRKR</sequence>
<feature type="compositionally biased region" description="Polar residues" evidence="6">
    <location>
        <begin position="281"/>
        <end position="308"/>
    </location>
</feature>
<evidence type="ECO:0000256" key="4">
    <source>
        <dbReference type="ARBA" id="ARBA00023242"/>
    </source>
</evidence>
<dbReference type="EMBL" id="JAGFBS010000031">
    <property type="protein sequence ID" value="KAG6371905.1"/>
    <property type="molecule type" value="Genomic_DNA"/>
</dbReference>
<feature type="compositionally biased region" description="Polar residues" evidence="6">
    <location>
        <begin position="633"/>
        <end position="642"/>
    </location>
</feature>
<feature type="region of interest" description="Disordered" evidence="6">
    <location>
        <begin position="138"/>
        <end position="159"/>
    </location>
</feature>
<feature type="compositionally biased region" description="Low complexity" evidence="6">
    <location>
        <begin position="645"/>
        <end position="659"/>
    </location>
</feature>
<evidence type="ECO:0000256" key="5">
    <source>
        <dbReference type="RuleBase" id="RU004020"/>
    </source>
</evidence>
<feature type="region of interest" description="Disordered" evidence="6">
    <location>
        <begin position="63"/>
        <end position="93"/>
    </location>
</feature>
<evidence type="ECO:0000259" key="7">
    <source>
        <dbReference type="SMART" id="SM00415"/>
    </source>
</evidence>
<gene>
    <name evidence="8" type="ORF">JVT61DRAFT_8913</name>
</gene>
<dbReference type="InterPro" id="IPR000232">
    <property type="entry name" value="HSF_DNA-bd"/>
</dbReference>
<feature type="compositionally biased region" description="Low complexity" evidence="6">
    <location>
        <begin position="309"/>
        <end position="322"/>
    </location>
</feature>
<dbReference type="AlphaFoldDB" id="A0A8I2YH78"/>
<keyword evidence="3" id="KW-0238">DNA-binding</keyword>
<dbReference type="Proteomes" id="UP000683000">
    <property type="component" value="Unassembled WGS sequence"/>
</dbReference>
<evidence type="ECO:0000256" key="2">
    <source>
        <dbReference type="ARBA" id="ARBA00006403"/>
    </source>
</evidence>
<evidence type="ECO:0000256" key="3">
    <source>
        <dbReference type="ARBA" id="ARBA00023125"/>
    </source>
</evidence>
<dbReference type="SMART" id="SM00415">
    <property type="entry name" value="HSF"/>
    <property type="match status" value="1"/>
</dbReference>
<name>A0A8I2YH78_9AGAM</name>
<comment type="similarity">
    <text evidence="2 5">Belongs to the HSF family.</text>
</comment>
<keyword evidence="4" id="KW-0539">Nucleus</keyword>
<dbReference type="PANTHER" id="PTHR10015">
    <property type="entry name" value="HEAT SHOCK TRANSCRIPTION FACTOR"/>
    <property type="match status" value="1"/>
</dbReference>
<accession>A0A8I2YH78</accession>
<reference evidence="8" key="1">
    <citation type="submission" date="2021-03" db="EMBL/GenBank/DDBJ databases">
        <title>Evolutionary innovations through gain and loss of genes in the ectomycorrhizal Boletales.</title>
        <authorList>
            <person name="Wu G."/>
            <person name="Miyauchi S."/>
            <person name="Morin E."/>
            <person name="Yang Z.-L."/>
            <person name="Xu J."/>
            <person name="Martin F.M."/>
        </authorList>
    </citation>
    <scope>NUCLEOTIDE SEQUENCE</scope>
    <source>
        <strain evidence="8">BR01</strain>
    </source>
</reference>
<keyword evidence="9" id="KW-1185">Reference proteome</keyword>
<dbReference type="Pfam" id="PF00447">
    <property type="entry name" value="HSF_DNA-bind"/>
    <property type="match status" value="1"/>
</dbReference>
<evidence type="ECO:0000313" key="9">
    <source>
        <dbReference type="Proteomes" id="UP000683000"/>
    </source>
</evidence>
<comment type="caution">
    <text evidence="8">The sequence shown here is derived from an EMBL/GenBank/DDBJ whole genome shotgun (WGS) entry which is preliminary data.</text>
</comment>
<dbReference type="Gene3D" id="1.10.10.10">
    <property type="entry name" value="Winged helix-like DNA-binding domain superfamily/Winged helix DNA-binding domain"/>
    <property type="match status" value="1"/>
</dbReference>
<dbReference type="InterPro" id="IPR036390">
    <property type="entry name" value="WH_DNA-bd_sf"/>
</dbReference>
<dbReference type="GO" id="GO:0043565">
    <property type="term" value="F:sequence-specific DNA binding"/>
    <property type="evidence" value="ECO:0007669"/>
    <property type="project" value="InterPro"/>
</dbReference>
<dbReference type="SUPFAM" id="SSF46785">
    <property type="entry name" value="Winged helix' DNA-binding domain"/>
    <property type="match status" value="1"/>
</dbReference>
<evidence type="ECO:0000313" key="8">
    <source>
        <dbReference type="EMBL" id="KAG6371905.1"/>
    </source>
</evidence>
<protein>
    <recommendedName>
        <fullName evidence="7">HSF-type DNA-binding domain-containing protein</fullName>
    </recommendedName>
</protein>
<feature type="compositionally biased region" description="Gly residues" evidence="6">
    <location>
        <begin position="599"/>
        <end position="619"/>
    </location>
</feature>
<feature type="region of interest" description="Disordered" evidence="6">
    <location>
        <begin position="240"/>
        <end position="330"/>
    </location>
</feature>
<dbReference type="PANTHER" id="PTHR10015:SF427">
    <property type="entry name" value="HEAT SHOCK FACTOR PROTEIN"/>
    <property type="match status" value="1"/>
</dbReference>
<dbReference type="InterPro" id="IPR036388">
    <property type="entry name" value="WH-like_DNA-bd_sf"/>
</dbReference>
<dbReference type="GO" id="GO:0003700">
    <property type="term" value="F:DNA-binding transcription factor activity"/>
    <property type="evidence" value="ECO:0007669"/>
    <property type="project" value="InterPro"/>
</dbReference>
<evidence type="ECO:0000256" key="1">
    <source>
        <dbReference type="ARBA" id="ARBA00004123"/>
    </source>
</evidence>
<proteinExistence type="inferred from homology"/>
<dbReference type="GO" id="GO:0005634">
    <property type="term" value="C:nucleus"/>
    <property type="evidence" value="ECO:0007669"/>
    <property type="project" value="UniProtKB-SubCell"/>
</dbReference>
<feature type="region of interest" description="Disordered" evidence="6">
    <location>
        <begin position="571"/>
        <end position="666"/>
    </location>
</feature>
<comment type="subcellular location">
    <subcellularLocation>
        <location evidence="1">Nucleus</location>
    </subcellularLocation>
</comment>
<evidence type="ECO:0000256" key="6">
    <source>
        <dbReference type="SAM" id="MobiDB-lite"/>
    </source>
</evidence>
<organism evidence="8 9">
    <name type="scientific">Boletus reticuloceps</name>
    <dbReference type="NCBI Taxonomy" id="495285"/>
    <lineage>
        <taxon>Eukaryota</taxon>
        <taxon>Fungi</taxon>
        <taxon>Dikarya</taxon>
        <taxon>Basidiomycota</taxon>
        <taxon>Agaricomycotina</taxon>
        <taxon>Agaricomycetes</taxon>
        <taxon>Agaricomycetidae</taxon>
        <taxon>Boletales</taxon>
        <taxon>Boletineae</taxon>
        <taxon>Boletaceae</taxon>
        <taxon>Boletoideae</taxon>
        <taxon>Boletus</taxon>
    </lineage>
</organism>